<accession>A0ABP6NIU1</accession>
<protein>
    <submittedName>
        <fullName evidence="1">Uncharacterized protein</fullName>
    </submittedName>
</protein>
<evidence type="ECO:0000313" key="2">
    <source>
        <dbReference type="Proteomes" id="UP001500893"/>
    </source>
</evidence>
<reference evidence="2" key="1">
    <citation type="journal article" date="2019" name="Int. J. Syst. Evol. Microbiol.">
        <title>The Global Catalogue of Microorganisms (GCM) 10K type strain sequencing project: providing services to taxonomists for standard genome sequencing and annotation.</title>
        <authorList>
            <consortium name="The Broad Institute Genomics Platform"/>
            <consortium name="The Broad Institute Genome Sequencing Center for Infectious Disease"/>
            <person name="Wu L."/>
            <person name="Ma J."/>
        </authorList>
    </citation>
    <scope>NUCLEOTIDE SEQUENCE [LARGE SCALE GENOMIC DNA]</scope>
    <source>
        <strain evidence="2">JCM 11574</strain>
    </source>
</reference>
<name>A0ABP6NIU1_9ACTN</name>
<sequence length="131" mass="14510">MERRPYPEIASADELFDLPKLRYLEIAGRGLQVPLEDDDDPVEVARALTERAGTNRFRIVTSQRFSLPRDLARPLPEPFLGPKCGAKDVAEGEVVTCVLEGHSDGVDHAGRILRDGTAVPHYWRSAPAHTP</sequence>
<dbReference type="EMBL" id="BAAAVM010000040">
    <property type="protein sequence ID" value="GAA3145124.1"/>
    <property type="molecule type" value="Genomic_DNA"/>
</dbReference>
<dbReference type="RefSeq" id="WP_345052592.1">
    <property type="nucleotide sequence ID" value="NZ_BAAAVM010000040.1"/>
</dbReference>
<keyword evidence="2" id="KW-1185">Reference proteome</keyword>
<comment type="caution">
    <text evidence="1">The sequence shown here is derived from an EMBL/GenBank/DDBJ whole genome shotgun (WGS) entry which is preliminary data.</text>
</comment>
<organism evidence="1 2">
    <name type="scientific">Streptomyces rameus</name>
    <dbReference type="NCBI Taxonomy" id="68261"/>
    <lineage>
        <taxon>Bacteria</taxon>
        <taxon>Bacillati</taxon>
        <taxon>Actinomycetota</taxon>
        <taxon>Actinomycetes</taxon>
        <taxon>Kitasatosporales</taxon>
        <taxon>Streptomycetaceae</taxon>
        <taxon>Streptomyces</taxon>
    </lineage>
</organism>
<gene>
    <name evidence="1" type="ORF">GCM10010521_35140</name>
</gene>
<evidence type="ECO:0000313" key="1">
    <source>
        <dbReference type="EMBL" id="GAA3145124.1"/>
    </source>
</evidence>
<dbReference type="Proteomes" id="UP001500893">
    <property type="component" value="Unassembled WGS sequence"/>
</dbReference>
<proteinExistence type="predicted"/>